<accession>A0ABP6YX33</accession>
<sequence length="101" mass="10785">MARRESGAAGGIRQEDRPPPSFIRPTGAFPGNTDLLGDLGWRDPAFGLPRRVDQGPEGGAARMRCRGDAVPGRCGAGDGDGGHADWRGWFVRGPTCRWLVV</sequence>
<keyword evidence="3" id="KW-1185">Reference proteome</keyword>
<evidence type="ECO:0000256" key="1">
    <source>
        <dbReference type="SAM" id="MobiDB-lite"/>
    </source>
</evidence>
<evidence type="ECO:0000313" key="3">
    <source>
        <dbReference type="Proteomes" id="UP001501074"/>
    </source>
</evidence>
<gene>
    <name evidence="2" type="ORF">GCM10022223_02250</name>
</gene>
<protein>
    <submittedName>
        <fullName evidence="2">Uncharacterized protein</fullName>
    </submittedName>
</protein>
<organism evidence="2 3">
    <name type="scientific">Kineosporia mesophila</name>
    <dbReference type="NCBI Taxonomy" id="566012"/>
    <lineage>
        <taxon>Bacteria</taxon>
        <taxon>Bacillati</taxon>
        <taxon>Actinomycetota</taxon>
        <taxon>Actinomycetes</taxon>
        <taxon>Kineosporiales</taxon>
        <taxon>Kineosporiaceae</taxon>
        <taxon>Kineosporia</taxon>
    </lineage>
</organism>
<proteinExistence type="predicted"/>
<reference evidence="3" key="1">
    <citation type="journal article" date="2019" name="Int. J. Syst. Evol. Microbiol.">
        <title>The Global Catalogue of Microorganisms (GCM) 10K type strain sequencing project: providing services to taxonomists for standard genome sequencing and annotation.</title>
        <authorList>
            <consortium name="The Broad Institute Genomics Platform"/>
            <consortium name="The Broad Institute Genome Sequencing Center for Infectious Disease"/>
            <person name="Wu L."/>
            <person name="Ma J."/>
        </authorList>
    </citation>
    <scope>NUCLEOTIDE SEQUENCE [LARGE SCALE GENOMIC DNA]</scope>
    <source>
        <strain evidence="3">JCM 16902</strain>
    </source>
</reference>
<comment type="caution">
    <text evidence="2">The sequence shown here is derived from an EMBL/GenBank/DDBJ whole genome shotgun (WGS) entry which is preliminary data.</text>
</comment>
<dbReference type="Proteomes" id="UP001501074">
    <property type="component" value="Unassembled WGS sequence"/>
</dbReference>
<evidence type="ECO:0000313" key="2">
    <source>
        <dbReference type="EMBL" id="GAA3591257.1"/>
    </source>
</evidence>
<name>A0ABP6YX33_9ACTN</name>
<dbReference type="EMBL" id="BAAAZO010000001">
    <property type="protein sequence ID" value="GAA3591257.1"/>
    <property type="molecule type" value="Genomic_DNA"/>
</dbReference>
<feature type="region of interest" description="Disordered" evidence="1">
    <location>
        <begin position="1"/>
        <end position="28"/>
    </location>
</feature>